<dbReference type="EMBL" id="JACXTN010000001">
    <property type="protein sequence ID" value="MBD3709015.1"/>
    <property type="molecule type" value="Genomic_DNA"/>
</dbReference>
<dbReference type="InterPro" id="IPR038624">
    <property type="entry name" value="YedD-like_sf"/>
</dbReference>
<name>A0A927DLR7_KLEPN</name>
<reference evidence="1" key="1">
    <citation type="submission" date="2020-07" db="EMBL/GenBank/DDBJ databases">
        <title>Clinical and genomic characterization of carbapenemase-producing Enterobacterales causing secondary infections during the COVID-19 crisis at a New York City hospital.</title>
        <authorList>
            <person name="Gomez-Simmonds A."/>
            <person name="Annavajhala M.K."/>
            <person name="Uhlemann A.-C."/>
        </authorList>
    </citation>
    <scope>NUCLEOTIDE SEQUENCE</scope>
    <source>
        <strain evidence="1">NK1677</strain>
    </source>
</reference>
<keyword evidence="1" id="KW-0449">Lipoprotein</keyword>
<accession>A0A927DLR7</accession>
<dbReference type="Proteomes" id="UP000616340">
    <property type="component" value="Unassembled WGS sequence"/>
</dbReference>
<sequence length="173" mass="19096">MKKLFFAGMVVALAGCVQVDRYEDVVKAPAPAGLAGFWQTKGPQSAMMSPDAIASLIVTKEGDTFDCRQWQRVIAQPGKLMNRDSEIYNVTASPDIYPVEREGNTISYDRMTLSRVERLTPECEGVGQSASDGARQRAGLHALILAGHSWPARRQRTTIPPLTPTRSRSPRYM</sequence>
<dbReference type="PROSITE" id="PS51257">
    <property type="entry name" value="PROKAR_LIPOPROTEIN"/>
    <property type="match status" value="1"/>
</dbReference>
<dbReference type="Gene3D" id="2.40.128.500">
    <property type="entry name" value="YedD-like protein"/>
    <property type="match status" value="1"/>
</dbReference>
<dbReference type="Pfam" id="PF13987">
    <property type="entry name" value="YedD"/>
    <property type="match status" value="1"/>
</dbReference>
<dbReference type="AlphaFoldDB" id="A0A927DLR7"/>
<evidence type="ECO:0000313" key="1">
    <source>
        <dbReference type="EMBL" id="MBD3709015.1"/>
    </source>
</evidence>
<comment type="caution">
    <text evidence="1">The sequence shown here is derived from an EMBL/GenBank/DDBJ whole genome shotgun (WGS) entry which is preliminary data.</text>
</comment>
<gene>
    <name evidence="1" type="ORF">IE996_03335</name>
</gene>
<evidence type="ECO:0000313" key="2">
    <source>
        <dbReference type="Proteomes" id="UP000616340"/>
    </source>
</evidence>
<proteinExistence type="predicted"/>
<organism evidence="1 2">
    <name type="scientific">Klebsiella pneumoniae</name>
    <dbReference type="NCBI Taxonomy" id="573"/>
    <lineage>
        <taxon>Bacteria</taxon>
        <taxon>Pseudomonadati</taxon>
        <taxon>Pseudomonadota</taxon>
        <taxon>Gammaproteobacteria</taxon>
        <taxon>Enterobacterales</taxon>
        <taxon>Enterobacteriaceae</taxon>
        <taxon>Klebsiella/Raoultella group</taxon>
        <taxon>Klebsiella</taxon>
        <taxon>Klebsiella pneumoniae complex</taxon>
    </lineage>
</organism>
<dbReference type="InterPro" id="IPR025596">
    <property type="entry name" value="YedD"/>
</dbReference>
<protein>
    <submittedName>
        <fullName evidence="1">Lipoprotein</fullName>
    </submittedName>
</protein>
<dbReference type="NCBIfam" id="NF007705">
    <property type="entry name" value="PRK10397.1"/>
    <property type="match status" value="1"/>
</dbReference>